<reference evidence="1 2" key="1">
    <citation type="journal article" date="2019" name="Sci. Rep.">
        <title>A high-quality genome of Eragrostis curvula grass provides insights into Poaceae evolution and supports new strategies to enhance forage quality.</title>
        <authorList>
            <person name="Carballo J."/>
            <person name="Santos B.A.C.M."/>
            <person name="Zappacosta D."/>
            <person name="Garbus I."/>
            <person name="Selva J.P."/>
            <person name="Gallo C.A."/>
            <person name="Diaz A."/>
            <person name="Albertini E."/>
            <person name="Caccamo M."/>
            <person name="Echenique V."/>
        </authorList>
    </citation>
    <scope>NUCLEOTIDE SEQUENCE [LARGE SCALE GENOMIC DNA]</scope>
    <source>
        <strain evidence="2">cv. Victoria</strain>
        <tissue evidence="1">Leaf</tissue>
    </source>
</reference>
<protein>
    <submittedName>
        <fullName evidence="1">Uncharacterized protein</fullName>
    </submittedName>
</protein>
<keyword evidence="2" id="KW-1185">Reference proteome</keyword>
<dbReference type="AlphaFoldDB" id="A0A5J9WFA9"/>
<sequence length="127" mass="13987">KEQPGPASAPPDRSEVLLRDAGYGAGRRRDGLAVGRDRVLLRGVWGYLLGRSHAELERHRCAIDTQLLSLSDLSTTLSASSRYLPLVTVSGLFVKHANYRPAEWPESRNSSKRCNTTLLEEAKAEEG</sequence>
<proteinExistence type="predicted"/>
<feature type="non-terminal residue" evidence="1">
    <location>
        <position position="1"/>
    </location>
</feature>
<name>A0A5J9WFA9_9POAL</name>
<comment type="caution">
    <text evidence="1">The sequence shown here is derived from an EMBL/GenBank/DDBJ whole genome shotgun (WGS) entry which is preliminary data.</text>
</comment>
<dbReference type="Gramene" id="TVU46969">
    <property type="protein sequence ID" value="TVU46969"/>
    <property type="gene ID" value="EJB05_06543"/>
</dbReference>
<dbReference type="EMBL" id="RWGY01000004">
    <property type="protein sequence ID" value="TVU46969.1"/>
    <property type="molecule type" value="Genomic_DNA"/>
</dbReference>
<dbReference type="Proteomes" id="UP000324897">
    <property type="component" value="Chromosome 5"/>
</dbReference>
<organism evidence="1 2">
    <name type="scientific">Eragrostis curvula</name>
    <name type="common">weeping love grass</name>
    <dbReference type="NCBI Taxonomy" id="38414"/>
    <lineage>
        <taxon>Eukaryota</taxon>
        <taxon>Viridiplantae</taxon>
        <taxon>Streptophyta</taxon>
        <taxon>Embryophyta</taxon>
        <taxon>Tracheophyta</taxon>
        <taxon>Spermatophyta</taxon>
        <taxon>Magnoliopsida</taxon>
        <taxon>Liliopsida</taxon>
        <taxon>Poales</taxon>
        <taxon>Poaceae</taxon>
        <taxon>PACMAD clade</taxon>
        <taxon>Chloridoideae</taxon>
        <taxon>Eragrostideae</taxon>
        <taxon>Eragrostidinae</taxon>
        <taxon>Eragrostis</taxon>
    </lineage>
</organism>
<accession>A0A5J9WFA9</accession>
<evidence type="ECO:0000313" key="2">
    <source>
        <dbReference type="Proteomes" id="UP000324897"/>
    </source>
</evidence>
<evidence type="ECO:0000313" key="1">
    <source>
        <dbReference type="EMBL" id="TVU46969.1"/>
    </source>
</evidence>
<gene>
    <name evidence="1" type="ORF">EJB05_06543</name>
</gene>